<gene>
    <name evidence="4" type="ORF">RRG08_043479</name>
</gene>
<dbReference type="EMBL" id="JAWDGP010006298">
    <property type="protein sequence ID" value="KAK3743747.1"/>
    <property type="molecule type" value="Genomic_DNA"/>
</dbReference>
<dbReference type="InterPro" id="IPR001791">
    <property type="entry name" value="Laminin_G"/>
</dbReference>
<accession>A0AAE1CXN5</accession>
<dbReference type="Gene3D" id="2.60.120.200">
    <property type="match status" value="1"/>
</dbReference>
<dbReference type="SUPFAM" id="SSF49899">
    <property type="entry name" value="Concanavalin A-like lectins/glucanases"/>
    <property type="match status" value="1"/>
</dbReference>
<evidence type="ECO:0000313" key="4">
    <source>
        <dbReference type="EMBL" id="KAK3743747.1"/>
    </source>
</evidence>
<feature type="domain" description="Laminin G" evidence="3">
    <location>
        <begin position="23"/>
        <end position="211"/>
    </location>
</feature>
<keyword evidence="5" id="KW-1185">Reference proteome</keyword>
<dbReference type="Proteomes" id="UP001283361">
    <property type="component" value="Unassembled WGS sequence"/>
</dbReference>
<evidence type="ECO:0000313" key="5">
    <source>
        <dbReference type="Proteomes" id="UP001283361"/>
    </source>
</evidence>
<evidence type="ECO:0000256" key="1">
    <source>
        <dbReference type="PROSITE-ProRule" id="PRU00122"/>
    </source>
</evidence>
<comment type="caution">
    <text evidence="1">Lacks conserved residue(s) required for the propagation of feature annotation.</text>
</comment>
<feature type="signal peptide" evidence="2">
    <location>
        <begin position="1"/>
        <end position="19"/>
    </location>
</feature>
<dbReference type="CDD" id="cd00110">
    <property type="entry name" value="LamG"/>
    <property type="match status" value="1"/>
</dbReference>
<sequence length="217" mass="23885">MDVSFIGLLLVLAVGLTSADNTNPCFTFYGNGYLRFHLDKFDNSNSAHYSLKFATTASHGLLIYSEGLHGDDEALYIRNGRLVYHLFNSSPSGVEGYFGAHFMGEVPVNTGDQIEVHMYRSFNVTDEVQRTTQEQTGLVYTVGGTTYSHVDFRPRIGISLNDDVYVGGYKQSLSDTVGNFTGQISSIREEKNEALFRTFSLNSGGSVSTNCLTINPV</sequence>
<name>A0AAE1CXN5_9GAST</name>
<proteinExistence type="predicted"/>
<evidence type="ECO:0000259" key="3">
    <source>
        <dbReference type="PROSITE" id="PS50025"/>
    </source>
</evidence>
<comment type="caution">
    <text evidence="4">The sequence shown here is derived from an EMBL/GenBank/DDBJ whole genome shotgun (WGS) entry which is preliminary data.</text>
</comment>
<dbReference type="PROSITE" id="PS50025">
    <property type="entry name" value="LAM_G_DOMAIN"/>
    <property type="match status" value="1"/>
</dbReference>
<dbReference type="InterPro" id="IPR013320">
    <property type="entry name" value="ConA-like_dom_sf"/>
</dbReference>
<dbReference type="Pfam" id="PF02210">
    <property type="entry name" value="Laminin_G_2"/>
    <property type="match status" value="1"/>
</dbReference>
<dbReference type="AlphaFoldDB" id="A0AAE1CXN5"/>
<keyword evidence="2" id="KW-0732">Signal</keyword>
<evidence type="ECO:0000256" key="2">
    <source>
        <dbReference type="SAM" id="SignalP"/>
    </source>
</evidence>
<reference evidence="4" key="1">
    <citation type="journal article" date="2023" name="G3 (Bethesda)">
        <title>A reference genome for the long-term kleptoplast-retaining sea slug Elysia crispata morphotype clarki.</title>
        <authorList>
            <person name="Eastman K.E."/>
            <person name="Pendleton A.L."/>
            <person name="Shaikh M.A."/>
            <person name="Suttiyut T."/>
            <person name="Ogas R."/>
            <person name="Tomko P."/>
            <person name="Gavelis G."/>
            <person name="Widhalm J.R."/>
            <person name="Wisecaver J.H."/>
        </authorList>
    </citation>
    <scope>NUCLEOTIDE SEQUENCE</scope>
    <source>
        <strain evidence="4">ECLA1</strain>
    </source>
</reference>
<protein>
    <recommendedName>
        <fullName evidence="3">Laminin G domain-containing protein</fullName>
    </recommendedName>
</protein>
<feature type="chain" id="PRO_5042068367" description="Laminin G domain-containing protein" evidence="2">
    <location>
        <begin position="20"/>
        <end position="217"/>
    </location>
</feature>
<organism evidence="4 5">
    <name type="scientific">Elysia crispata</name>
    <name type="common">lettuce slug</name>
    <dbReference type="NCBI Taxonomy" id="231223"/>
    <lineage>
        <taxon>Eukaryota</taxon>
        <taxon>Metazoa</taxon>
        <taxon>Spiralia</taxon>
        <taxon>Lophotrochozoa</taxon>
        <taxon>Mollusca</taxon>
        <taxon>Gastropoda</taxon>
        <taxon>Heterobranchia</taxon>
        <taxon>Euthyneura</taxon>
        <taxon>Panpulmonata</taxon>
        <taxon>Sacoglossa</taxon>
        <taxon>Placobranchoidea</taxon>
        <taxon>Plakobranchidae</taxon>
        <taxon>Elysia</taxon>
    </lineage>
</organism>